<accession>A0A3N9NYN5</accession>
<organism evidence="3 4">
    <name type="scientific">Paenibacillus rhizophilus</name>
    <dbReference type="NCBI Taxonomy" id="1850366"/>
    <lineage>
        <taxon>Bacteria</taxon>
        <taxon>Bacillati</taxon>
        <taxon>Bacillota</taxon>
        <taxon>Bacilli</taxon>
        <taxon>Bacillales</taxon>
        <taxon>Paenibacillaceae</taxon>
        <taxon>Paenibacillus</taxon>
    </lineage>
</organism>
<dbReference type="PANTHER" id="PTHR21064">
    <property type="entry name" value="AMINOGLYCOSIDE PHOSPHOTRANSFERASE DOMAIN-CONTAINING PROTEIN-RELATED"/>
    <property type="match status" value="1"/>
</dbReference>
<proteinExistence type="inferred from homology"/>
<protein>
    <recommendedName>
        <fullName evidence="2">Aminoglycoside phosphotransferase domain-containing protein</fullName>
    </recommendedName>
</protein>
<reference evidence="3 4" key="1">
    <citation type="submission" date="2018-11" db="EMBL/GenBank/DDBJ databases">
        <title>Genome sequence of strain 7197.</title>
        <authorList>
            <person name="Gao J."/>
            <person name="Sun J."/>
        </authorList>
    </citation>
    <scope>NUCLEOTIDE SEQUENCE [LARGE SCALE GENOMIC DNA]</scope>
    <source>
        <strain evidence="3 4">7197</strain>
    </source>
</reference>
<gene>
    <name evidence="3" type="ORF">EH198_21685</name>
</gene>
<dbReference type="EMBL" id="RQPI01000018">
    <property type="protein sequence ID" value="RQW08765.1"/>
    <property type="molecule type" value="Genomic_DNA"/>
</dbReference>
<dbReference type="PANTHER" id="PTHR21064:SF6">
    <property type="entry name" value="AMINOGLYCOSIDE PHOSPHOTRANSFERASE DOMAIN-CONTAINING PROTEIN"/>
    <property type="match status" value="1"/>
</dbReference>
<dbReference type="GO" id="GO:0009088">
    <property type="term" value="P:threonine biosynthetic process"/>
    <property type="evidence" value="ECO:0007669"/>
    <property type="project" value="TreeGrafter"/>
</dbReference>
<dbReference type="InterPro" id="IPR002575">
    <property type="entry name" value="Aminoglycoside_PTrfase"/>
</dbReference>
<comment type="caution">
    <text evidence="3">The sequence shown here is derived from an EMBL/GenBank/DDBJ whole genome shotgun (WGS) entry which is preliminary data.</text>
</comment>
<dbReference type="GO" id="GO:0004413">
    <property type="term" value="F:homoserine kinase activity"/>
    <property type="evidence" value="ECO:0007669"/>
    <property type="project" value="TreeGrafter"/>
</dbReference>
<dbReference type="OrthoDB" id="4030632at2"/>
<name>A0A3N9NYN5_9BACL</name>
<dbReference type="AlphaFoldDB" id="A0A3N9NYN5"/>
<evidence type="ECO:0000256" key="1">
    <source>
        <dbReference type="ARBA" id="ARBA00038240"/>
    </source>
</evidence>
<sequence>MGAFLMASSRILLKAAKSFEFNVETLVFLSNSTNEVYRFTKGDLSYILRLSQKPQEYVEKIRAEVDWVYYLVENGLRASLPIKTRENQLTAVYHDEDKWYIATAFHAATGRFFDKNDDQYWGPKVFRNWGETMGRMHRLSKSYGVSDVLVKRGCWSITTITNPHLQRGSFYVLLEKLISMESKIHLLPRDRDSFGLIHNDFHPYNFFIDDSEITVFDFDDSIYGWFSLDIAIAATHAVWWGVQKDERAAKNEFAQLFLREFLMGYGKENHLSEYWIQTIPMFMEYRNICSFFWWLGEWDGDESCLTEDQRNAINNAVKLIERSLPFDGCEIQI</sequence>
<keyword evidence="4" id="KW-1185">Reference proteome</keyword>
<dbReference type="Gene3D" id="3.90.1200.10">
    <property type="match status" value="1"/>
</dbReference>
<dbReference type="Proteomes" id="UP000282529">
    <property type="component" value="Unassembled WGS sequence"/>
</dbReference>
<comment type="similarity">
    <text evidence="1">Belongs to the pseudomonas-type ThrB family.</text>
</comment>
<evidence type="ECO:0000259" key="2">
    <source>
        <dbReference type="Pfam" id="PF01636"/>
    </source>
</evidence>
<dbReference type="SUPFAM" id="SSF56112">
    <property type="entry name" value="Protein kinase-like (PK-like)"/>
    <property type="match status" value="1"/>
</dbReference>
<feature type="domain" description="Aminoglycoside phosphotransferase" evidence="2">
    <location>
        <begin position="28"/>
        <end position="256"/>
    </location>
</feature>
<evidence type="ECO:0000313" key="4">
    <source>
        <dbReference type="Proteomes" id="UP000282529"/>
    </source>
</evidence>
<dbReference type="RefSeq" id="WP_124697595.1">
    <property type="nucleotide sequence ID" value="NZ_JBHUFE010000001.1"/>
</dbReference>
<dbReference type="Pfam" id="PF01636">
    <property type="entry name" value="APH"/>
    <property type="match status" value="1"/>
</dbReference>
<dbReference type="InterPro" id="IPR050249">
    <property type="entry name" value="Pseudomonas-type_ThrB"/>
</dbReference>
<evidence type="ECO:0000313" key="3">
    <source>
        <dbReference type="EMBL" id="RQW08765.1"/>
    </source>
</evidence>
<dbReference type="InterPro" id="IPR011009">
    <property type="entry name" value="Kinase-like_dom_sf"/>
</dbReference>